<comment type="caution">
    <text evidence="1">The sequence shown here is derived from an EMBL/GenBank/DDBJ whole genome shotgun (WGS) entry which is preliminary data.</text>
</comment>
<reference evidence="1 2" key="1">
    <citation type="submission" date="2023-08" db="EMBL/GenBank/DDBJ databases">
        <title>A Necator americanus chromosomal reference genome.</title>
        <authorList>
            <person name="Ilik V."/>
            <person name="Petrzelkova K.J."/>
            <person name="Pardy F."/>
            <person name="Fuh T."/>
            <person name="Niatou-Singa F.S."/>
            <person name="Gouil Q."/>
            <person name="Baker L."/>
            <person name="Ritchie M.E."/>
            <person name="Jex A.R."/>
            <person name="Gazzola D."/>
            <person name="Li H."/>
            <person name="Toshio Fujiwara R."/>
            <person name="Zhan B."/>
            <person name="Aroian R.V."/>
            <person name="Pafco B."/>
            <person name="Schwarz E.M."/>
        </authorList>
    </citation>
    <scope>NUCLEOTIDE SEQUENCE [LARGE SCALE GENOMIC DNA]</scope>
    <source>
        <strain evidence="1 2">Aroian</strain>
        <tissue evidence="1">Whole animal</tissue>
    </source>
</reference>
<accession>A0ABR1EHI5</accession>
<organism evidence="1 2">
    <name type="scientific">Necator americanus</name>
    <name type="common">Human hookworm</name>
    <dbReference type="NCBI Taxonomy" id="51031"/>
    <lineage>
        <taxon>Eukaryota</taxon>
        <taxon>Metazoa</taxon>
        <taxon>Ecdysozoa</taxon>
        <taxon>Nematoda</taxon>
        <taxon>Chromadorea</taxon>
        <taxon>Rhabditida</taxon>
        <taxon>Rhabditina</taxon>
        <taxon>Rhabditomorpha</taxon>
        <taxon>Strongyloidea</taxon>
        <taxon>Ancylostomatidae</taxon>
        <taxon>Bunostominae</taxon>
        <taxon>Necator</taxon>
    </lineage>
</organism>
<keyword evidence="2" id="KW-1185">Reference proteome</keyword>
<sequence>MTFFSWISPFTKRSGISSPAHLARLWLTWLGVVDVKDLFFISSNNSVQPVESAASGERLSADVQASLAVAVAQCMWEPLIKLFTIPRLQSIAHVESEQPKLAARHRTPSYGCCSARFFNFSNDIALGRPERSSSLSFLFPALKR</sequence>
<name>A0ABR1EHI5_NECAM</name>
<proteinExistence type="predicted"/>
<gene>
    <name evidence="1" type="primary">Necator_chrX.g23192</name>
    <name evidence="1" type="ORF">RB195_023029</name>
</gene>
<evidence type="ECO:0000313" key="2">
    <source>
        <dbReference type="Proteomes" id="UP001303046"/>
    </source>
</evidence>
<protein>
    <submittedName>
        <fullName evidence="1">Uncharacterized protein</fullName>
    </submittedName>
</protein>
<dbReference type="Proteomes" id="UP001303046">
    <property type="component" value="Unassembled WGS sequence"/>
</dbReference>
<evidence type="ECO:0000313" key="1">
    <source>
        <dbReference type="EMBL" id="KAK6762156.1"/>
    </source>
</evidence>
<dbReference type="EMBL" id="JAVFWL010000006">
    <property type="protein sequence ID" value="KAK6762156.1"/>
    <property type="molecule type" value="Genomic_DNA"/>
</dbReference>